<dbReference type="EMBL" id="KQ981305">
    <property type="protein sequence ID" value="KYN42809.1"/>
    <property type="molecule type" value="Genomic_DNA"/>
</dbReference>
<proteinExistence type="predicted"/>
<organism evidence="1 2">
    <name type="scientific">Trachymyrmex septentrionalis</name>
    <dbReference type="NCBI Taxonomy" id="34720"/>
    <lineage>
        <taxon>Eukaryota</taxon>
        <taxon>Metazoa</taxon>
        <taxon>Ecdysozoa</taxon>
        <taxon>Arthropoda</taxon>
        <taxon>Hexapoda</taxon>
        <taxon>Insecta</taxon>
        <taxon>Pterygota</taxon>
        <taxon>Neoptera</taxon>
        <taxon>Endopterygota</taxon>
        <taxon>Hymenoptera</taxon>
        <taxon>Apocrita</taxon>
        <taxon>Aculeata</taxon>
        <taxon>Formicoidea</taxon>
        <taxon>Formicidae</taxon>
        <taxon>Myrmicinae</taxon>
        <taxon>Trachymyrmex</taxon>
    </lineage>
</organism>
<gene>
    <name evidence="1" type="ORF">ALC56_02611</name>
</gene>
<accession>A0A195FSD1</accession>
<name>A0A195FSD1_9HYME</name>
<protein>
    <submittedName>
        <fullName evidence="1">Uncharacterized protein</fullName>
    </submittedName>
</protein>
<sequence length="79" mass="8706">MTGQVYGDTGPPVVMPPAGCHRPINVMRTYATDRDSAPILDLARIKRRFACLHCIVNPRSIRPEIERAGLENCTGNCPD</sequence>
<keyword evidence="2" id="KW-1185">Reference proteome</keyword>
<evidence type="ECO:0000313" key="2">
    <source>
        <dbReference type="Proteomes" id="UP000078541"/>
    </source>
</evidence>
<reference evidence="1 2" key="1">
    <citation type="submission" date="2016-03" db="EMBL/GenBank/DDBJ databases">
        <title>Trachymyrmex septentrionalis WGS genome.</title>
        <authorList>
            <person name="Nygaard S."/>
            <person name="Hu H."/>
            <person name="Boomsma J."/>
            <person name="Zhang G."/>
        </authorList>
    </citation>
    <scope>NUCLEOTIDE SEQUENCE [LARGE SCALE GENOMIC DNA]</scope>
    <source>
        <strain evidence="1">Tsep2-gDNA-1</strain>
        <tissue evidence="1">Whole body</tissue>
    </source>
</reference>
<dbReference type="AlphaFoldDB" id="A0A195FSD1"/>
<dbReference type="Proteomes" id="UP000078541">
    <property type="component" value="Unassembled WGS sequence"/>
</dbReference>
<evidence type="ECO:0000313" key="1">
    <source>
        <dbReference type="EMBL" id="KYN42809.1"/>
    </source>
</evidence>